<comment type="caution">
    <text evidence="4">The sequence shown here is derived from an EMBL/GenBank/DDBJ whole genome shotgun (WGS) entry which is preliminary data.</text>
</comment>
<evidence type="ECO:0000256" key="1">
    <source>
        <dbReference type="SAM" id="Coils"/>
    </source>
</evidence>
<feature type="region of interest" description="Disordered" evidence="2">
    <location>
        <begin position="102"/>
        <end position="172"/>
    </location>
</feature>
<reference evidence="5" key="1">
    <citation type="journal article" date="2019" name="Int. J. Syst. Evol. Microbiol.">
        <title>The Global Catalogue of Microorganisms (GCM) 10K type strain sequencing project: providing services to taxonomists for standard genome sequencing and annotation.</title>
        <authorList>
            <consortium name="The Broad Institute Genomics Platform"/>
            <consortium name="The Broad Institute Genome Sequencing Center for Infectious Disease"/>
            <person name="Wu L."/>
            <person name="Ma J."/>
        </authorList>
    </citation>
    <scope>NUCLEOTIDE SEQUENCE [LARGE SCALE GENOMIC DNA]</scope>
    <source>
        <strain evidence="5">KCTC 42662</strain>
    </source>
</reference>
<dbReference type="EMBL" id="JBHULR010000003">
    <property type="protein sequence ID" value="MFD2547685.1"/>
    <property type="molecule type" value="Genomic_DNA"/>
</dbReference>
<dbReference type="PANTHER" id="PTHR45615">
    <property type="entry name" value="MYOSIN HEAVY CHAIN, NON-MUSCLE"/>
    <property type="match status" value="1"/>
</dbReference>
<keyword evidence="3" id="KW-1133">Transmembrane helix</keyword>
<sequence>MADVKFKFTADDSEVRKKLNNLLKMREALSKGFDTNIDKDAAGGLAASLKDAVKQANSLHKALSKSSLNPANAELIASLVQKKKAIEDERLAQEKLRSEALRDSKAMRDAKEKEIESLKRAREERQKELKQQKELRDAAKSIKDAERAQRNIEKQEAKRQREAAKRKKQLEQESSEYYKLNKALGAVRKESKDLLAEMFRMERQGYQNTLGYQKLKEKADALTKQTQYLDRGIKKIDATLGLHQRNVGNYGEALELISPIISDINQKLALFGTSLDDLASKPGSIKQLGSAFVSMGKGILTFLVSPVGLLIAALGSLFMLFQRNKQTVIDFDNGLKNVSKTTGMMGKDLTAFGDAIVDLSMKLKVVDASKLLEYATAAGQLGVRGRADILAFTEAMAMLETASNISGEDGASEIARMLTLVDGGVQNVKAFGDEIVNLGNNFAATEKEILANAEQIAQNVGIYRIGRQYVLAFATATKAVGLEAELVGSTFSRTLGEFEKIVRSGKGVADLLKIVGGNQQELQRRFKTDAAGVFVDYVKGLNNIHRAGGSVNEALERTGVVAVRDQRVLASLATNGYGVLVDALEKVRNANGAMQQEFENGASKLQNQTRRMGIAWDNFVLSIENGEGVIGRSVVAIVGFFAELLNQINKTFNPTSVEEFIARLHNFKAADQIRDINKAMEEGEVQIKKLSSFDASKASTIELNSMLKETTSSIKIVSDALASYKKQVNEGLLTEKGKNSLKDFEQTINFLRIQESNLMRLGATTNVAKAPVFGESDGERATRERVQRDTERAAERRRQALERQRSLQQEIDSLNSQAFRNQLSRDEQEVASVRDKYAKIRQEVDKFYRDPKNKGFRVNTGGLKQAEEFEISEVNTRQGTTKLLEQLNQQKAIYDEYNNYVASNSLEEANRMYADQIEIVKDFKENLKKEYLDIVALEQTAFDESFSGSSVKLTQAQQERAKMLKDMIDSIDRDEQARQRSQYAELLKQYETYAQKRAQLTKKYQSDISNLERKGEKERANRAKELYAEEVKQLFQDEVESSGRFKKLMEDIDKSSQWLLSSAFKRGKEAVMSLIDGMYDATPEQRAELKNLYGEWFDRGDMEASIGNYEAVTNLIGGFDQLVGMATQFDGSMSSSLRTIGQMVGQVSSMASSIGKMMGSAGSSMSKAGMVGGIIGSIFSLFGSIIQIGEAKAARAREEQQRQDQLQIKQIEAVTKSLEYQLSLVQQIYGTDRIEAYAKAVRDAASAANDSIANLPGSQILLTGDASRDLEASVFNQYGGDIAAMQKRVDDLKRQMRKTSWNPFQNRKNRERGIEVEILQNAINYLQNGGAQEYKFAWKSIEDITQDEVTEMRKLIEEGKFDEVTAAQLSNVIEQWELWKDAMNQMREELTGISFKSLTDGIVSLFEQGKTSVEDFTDFFEKQMQQAILRGFSRDAIEKQMQPWYELFAQYSENGLTQDEVSKLRDQYLAIMGNAEKQWEDLKKVTGIDFSDSGTSSIQSESIARQLTEQTGTEIVGMFRAGYDIWKQQLNVMNAQSATQMSLLTVANNKLLVLNAIQVNTANTVARLDTAVKHLQNIDKNLGGKYAS</sequence>
<gene>
    <name evidence="4" type="ORF">ACFSR5_08515</name>
</gene>
<keyword evidence="3" id="KW-0812">Transmembrane</keyword>
<dbReference type="Proteomes" id="UP001597545">
    <property type="component" value="Unassembled WGS sequence"/>
</dbReference>
<name>A0ABW5KII8_9SPHI</name>
<dbReference type="PANTHER" id="PTHR45615:SF63">
    <property type="entry name" value="CHROMOSOME UNDETERMINED SCAFFOLD_10, WHOLE GENOME SHOTGUN SEQUENCE"/>
    <property type="match status" value="1"/>
</dbReference>
<feature type="transmembrane region" description="Helical" evidence="3">
    <location>
        <begin position="299"/>
        <end position="321"/>
    </location>
</feature>
<keyword evidence="1" id="KW-0175">Coiled coil</keyword>
<keyword evidence="5" id="KW-1185">Reference proteome</keyword>
<evidence type="ECO:0000256" key="3">
    <source>
        <dbReference type="SAM" id="Phobius"/>
    </source>
</evidence>
<feature type="compositionally biased region" description="Basic and acidic residues" evidence="2">
    <location>
        <begin position="102"/>
        <end position="163"/>
    </location>
</feature>
<protein>
    <submittedName>
        <fullName evidence="4">Phage tail tape measure protein</fullName>
    </submittedName>
</protein>
<dbReference type="InterPro" id="IPR010090">
    <property type="entry name" value="Phage_tape_meas"/>
</dbReference>
<evidence type="ECO:0000256" key="2">
    <source>
        <dbReference type="SAM" id="MobiDB-lite"/>
    </source>
</evidence>
<evidence type="ECO:0000313" key="5">
    <source>
        <dbReference type="Proteomes" id="UP001597545"/>
    </source>
</evidence>
<dbReference type="NCBIfam" id="TIGR01760">
    <property type="entry name" value="tape_meas_TP901"/>
    <property type="match status" value="1"/>
</dbReference>
<feature type="coiled-coil region" evidence="1">
    <location>
        <begin position="983"/>
        <end position="1037"/>
    </location>
</feature>
<proteinExistence type="predicted"/>
<organism evidence="4 5">
    <name type="scientific">Sphingobacterium suaedae</name>
    <dbReference type="NCBI Taxonomy" id="1686402"/>
    <lineage>
        <taxon>Bacteria</taxon>
        <taxon>Pseudomonadati</taxon>
        <taxon>Bacteroidota</taxon>
        <taxon>Sphingobacteriia</taxon>
        <taxon>Sphingobacteriales</taxon>
        <taxon>Sphingobacteriaceae</taxon>
        <taxon>Sphingobacterium</taxon>
    </lineage>
</organism>
<feature type="coiled-coil region" evidence="1">
    <location>
        <begin position="783"/>
        <end position="843"/>
    </location>
</feature>
<evidence type="ECO:0000313" key="4">
    <source>
        <dbReference type="EMBL" id="MFD2547685.1"/>
    </source>
</evidence>
<keyword evidence="3" id="KW-0472">Membrane</keyword>
<accession>A0ABW5KII8</accession>